<gene>
    <name evidence="3" type="ORF">UFOPK2359_00057</name>
    <name evidence="4" type="ORF">UFOPK3167_00936</name>
</gene>
<dbReference type="PROSITE" id="PS50850">
    <property type="entry name" value="MFS"/>
    <property type="match status" value="1"/>
</dbReference>
<feature type="transmembrane region" description="Helical" evidence="1">
    <location>
        <begin position="17"/>
        <end position="40"/>
    </location>
</feature>
<dbReference type="GO" id="GO:0022857">
    <property type="term" value="F:transmembrane transporter activity"/>
    <property type="evidence" value="ECO:0007669"/>
    <property type="project" value="InterPro"/>
</dbReference>
<evidence type="ECO:0000259" key="2">
    <source>
        <dbReference type="PROSITE" id="PS50850"/>
    </source>
</evidence>
<dbReference type="Pfam" id="PF07690">
    <property type="entry name" value="MFS_1"/>
    <property type="match status" value="1"/>
</dbReference>
<keyword evidence="1" id="KW-1133">Transmembrane helix</keyword>
<feature type="transmembrane region" description="Helical" evidence="1">
    <location>
        <begin position="381"/>
        <end position="399"/>
    </location>
</feature>
<feature type="transmembrane region" description="Helical" evidence="1">
    <location>
        <begin position="263"/>
        <end position="282"/>
    </location>
</feature>
<feature type="domain" description="Major facilitator superfamily (MFS) profile" evidence="2">
    <location>
        <begin position="226"/>
        <end position="413"/>
    </location>
</feature>
<protein>
    <submittedName>
        <fullName evidence="4">Unannotated protein</fullName>
    </submittedName>
</protein>
<evidence type="ECO:0000313" key="4">
    <source>
        <dbReference type="EMBL" id="CAB4830249.1"/>
    </source>
</evidence>
<reference evidence="4" key="1">
    <citation type="submission" date="2020-05" db="EMBL/GenBank/DDBJ databases">
        <authorList>
            <person name="Chiriac C."/>
            <person name="Salcher M."/>
            <person name="Ghai R."/>
            <person name="Kavagutti S V."/>
        </authorList>
    </citation>
    <scope>NUCLEOTIDE SEQUENCE</scope>
</reference>
<keyword evidence="1" id="KW-0472">Membrane</keyword>
<organism evidence="4">
    <name type="scientific">freshwater metagenome</name>
    <dbReference type="NCBI Taxonomy" id="449393"/>
    <lineage>
        <taxon>unclassified sequences</taxon>
        <taxon>metagenomes</taxon>
        <taxon>ecological metagenomes</taxon>
    </lineage>
</organism>
<feature type="transmembrane region" description="Helical" evidence="1">
    <location>
        <begin position="289"/>
        <end position="308"/>
    </location>
</feature>
<dbReference type="InterPro" id="IPR011701">
    <property type="entry name" value="MFS"/>
</dbReference>
<feature type="transmembrane region" description="Helical" evidence="1">
    <location>
        <begin position="46"/>
        <end position="67"/>
    </location>
</feature>
<dbReference type="EMBL" id="CAFABF010000048">
    <property type="protein sequence ID" value="CAB4830249.1"/>
    <property type="molecule type" value="Genomic_DNA"/>
</dbReference>
<feature type="transmembrane region" description="Helical" evidence="1">
    <location>
        <begin position="314"/>
        <end position="337"/>
    </location>
</feature>
<feature type="transmembrane region" description="Helical" evidence="1">
    <location>
        <begin position="230"/>
        <end position="251"/>
    </location>
</feature>
<sequence>MFSAYTTLFRTPGAMKFSLAGIIARMPVSMDSLALIFIVVAASDSYALAGALSATASIVVSIAMPYWARVSDRIGQRALLMRVVPIKLVGLSIFLALVLNHAPTWTWFISIIIAESTSVNLGGLVRRRWLHILNPDKSAATGNNSDRHLINTAYSLEALNDEFVFIAGPIIATACATSIDPAAGLIAGMLFLIVGIPLFLMQKSTEPPASPKRIIDPHPHVIKRKSLQAIVLPTMFIGGFFGAVAIVTVSFTDELGHKNQSGLLLALWACGSAVAAILNGLIKWRISHAARFIIFLLSLTLLSIPFLFVHTIFWLAFALFFNGFAIAPLIVSAYGVAETAVPTEQITEALSWVIAGMPLGGAISSAISGWVIDYYGAQTAYWLPFAFMSSALVATLPYLTTYKQLIGYSSEHD</sequence>
<dbReference type="InterPro" id="IPR036259">
    <property type="entry name" value="MFS_trans_sf"/>
</dbReference>
<evidence type="ECO:0000313" key="3">
    <source>
        <dbReference type="EMBL" id="CAB4671763.1"/>
    </source>
</evidence>
<dbReference type="PANTHER" id="PTHR23542">
    <property type="match status" value="1"/>
</dbReference>
<dbReference type="AlphaFoldDB" id="A0A6J7ADA2"/>
<dbReference type="InterPro" id="IPR020846">
    <property type="entry name" value="MFS_dom"/>
</dbReference>
<feature type="transmembrane region" description="Helical" evidence="1">
    <location>
        <begin position="349"/>
        <end position="375"/>
    </location>
</feature>
<dbReference type="PANTHER" id="PTHR23542:SF1">
    <property type="entry name" value="MAJOR FACILITATOR SUPERFAMILY (MFS) PROFILE DOMAIN-CONTAINING PROTEIN"/>
    <property type="match status" value="1"/>
</dbReference>
<dbReference type="SUPFAM" id="SSF103473">
    <property type="entry name" value="MFS general substrate transporter"/>
    <property type="match status" value="1"/>
</dbReference>
<proteinExistence type="predicted"/>
<accession>A0A6J7ADA2</accession>
<keyword evidence="1" id="KW-0812">Transmembrane</keyword>
<evidence type="ECO:0000256" key="1">
    <source>
        <dbReference type="SAM" id="Phobius"/>
    </source>
</evidence>
<name>A0A6J7ADA2_9ZZZZ</name>
<dbReference type="EMBL" id="CAEZXG010000002">
    <property type="protein sequence ID" value="CAB4671763.1"/>
    <property type="molecule type" value="Genomic_DNA"/>
</dbReference>
<feature type="transmembrane region" description="Helical" evidence="1">
    <location>
        <begin position="185"/>
        <end position="201"/>
    </location>
</feature>
<dbReference type="Gene3D" id="1.20.1250.20">
    <property type="entry name" value="MFS general substrate transporter like domains"/>
    <property type="match status" value="2"/>
</dbReference>